<dbReference type="HOGENOM" id="CLU_2389911_0_0_1"/>
<dbReference type="EnsemblPlants" id="ONIVA03G03210.1">
    <property type="protein sequence ID" value="ONIVA03G03210.1"/>
    <property type="gene ID" value="ONIVA03G03210"/>
</dbReference>
<dbReference type="Proteomes" id="UP000006591">
    <property type="component" value="Chromosome 3"/>
</dbReference>
<proteinExistence type="predicted"/>
<reference evidence="2" key="1">
    <citation type="submission" date="2015-04" db="UniProtKB">
        <authorList>
            <consortium name="EnsemblPlants"/>
        </authorList>
    </citation>
    <scope>IDENTIFICATION</scope>
    <source>
        <strain evidence="2">SL10</strain>
    </source>
</reference>
<dbReference type="PROSITE" id="PS51257">
    <property type="entry name" value="PROKAR_LIPOPROTEIN"/>
    <property type="match status" value="1"/>
</dbReference>
<protein>
    <submittedName>
        <fullName evidence="2">Uncharacterized protein</fullName>
    </submittedName>
</protein>
<dbReference type="AlphaFoldDB" id="A0A0E0GGP5"/>
<feature type="compositionally biased region" description="Pro residues" evidence="1">
    <location>
        <begin position="60"/>
        <end position="74"/>
    </location>
</feature>
<evidence type="ECO:0000256" key="1">
    <source>
        <dbReference type="SAM" id="MobiDB-lite"/>
    </source>
</evidence>
<feature type="region of interest" description="Disordered" evidence="1">
    <location>
        <begin position="1"/>
        <end position="38"/>
    </location>
</feature>
<accession>A0A0E0GGP5</accession>
<reference evidence="2" key="2">
    <citation type="submission" date="2018-04" db="EMBL/GenBank/DDBJ databases">
        <title>OnivRS2 (Oryza nivara Reference Sequence Version 2).</title>
        <authorList>
            <person name="Zhang J."/>
            <person name="Kudrna D."/>
            <person name="Lee S."/>
            <person name="Talag J."/>
            <person name="Rajasekar S."/>
            <person name="Welchert J."/>
            <person name="Hsing Y.-I."/>
            <person name="Wing R.A."/>
        </authorList>
    </citation>
    <scope>NUCLEOTIDE SEQUENCE [LARGE SCALE GENOMIC DNA]</scope>
    <source>
        <strain evidence="2">SL10</strain>
    </source>
</reference>
<name>A0A0E0GGP5_ORYNI</name>
<feature type="compositionally biased region" description="Low complexity" evidence="1">
    <location>
        <begin position="1"/>
        <end position="10"/>
    </location>
</feature>
<feature type="region of interest" description="Disordered" evidence="1">
    <location>
        <begin position="56"/>
        <end position="94"/>
    </location>
</feature>
<organism evidence="2">
    <name type="scientific">Oryza nivara</name>
    <name type="common">Indian wild rice</name>
    <name type="synonym">Oryza sativa f. spontanea</name>
    <dbReference type="NCBI Taxonomy" id="4536"/>
    <lineage>
        <taxon>Eukaryota</taxon>
        <taxon>Viridiplantae</taxon>
        <taxon>Streptophyta</taxon>
        <taxon>Embryophyta</taxon>
        <taxon>Tracheophyta</taxon>
        <taxon>Spermatophyta</taxon>
        <taxon>Magnoliopsida</taxon>
        <taxon>Liliopsida</taxon>
        <taxon>Poales</taxon>
        <taxon>Poaceae</taxon>
        <taxon>BOP clade</taxon>
        <taxon>Oryzoideae</taxon>
        <taxon>Oryzeae</taxon>
        <taxon>Oryzinae</taxon>
        <taxon>Oryza</taxon>
    </lineage>
</organism>
<evidence type="ECO:0000313" key="3">
    <source>
        <dbReference type="Proteomes" id="UP000006591"/>
    </source>
</evidence>
<keyword evidence="3" id="KW-1185">Reference proteome</keyword>
<sequence length="94" mass="9925">MGGRRASSRSLRARHVTGGAATGGCGRPPSSDFAPYSSHITSCRRQAGADWAAMTTTRPPHLPVSRRPPLPLLPPVRSAGSPPTPVLHPNRIEI</sequence>
<evidence type="ECO:0000313" key="2">
    <source>
        <dbReference type="EnsemblPlants" id="ONIVA03G03210.1"/>
    </source>
</evidence>
<dbReference type="Gramene" id="ONIVA03G03210.1">
    <property type="protein sequence ID" value="ONIVA03G03210.1"/>
    <property type="gene ID" value="ONIVA03G03210"/>
</dbReference>